<dbReference type="CDD" id="cd01029">
    <property type="entry name" value="TOPRIM_primases"/>
    <property type="match status" value="1"/>
</dbReference>
<protein>
    <submittedName>
        <fullName evidence="11">Topoisomerase</fullName>
    </submittedName>
</protein>
<feature type="domain" description="Toprim" evidence="10">
    <location>
        <begin position="216"/>
        <end position="298"/>
    </location>
</feature>
<dbReference type="RefSeq" id="WP_062628531.1">
    <property type="nucleotide sequence ID" value="NZ_LVEA01000031.1"/>
</dbReference>
<keyword evidence="8" id="KW-0862">Zinc</keyword>
<dbReference type="SUPFAM" id="SSF56731">
    <property type="entry name" value="DNA primase core"/>
    <property type="match status" value="1"/>
</dbReference>
<evidence type="ECO:0000256" key="5">
    <source>
        <dbReference type="ARBA" id="ARBA00022705"/>
    </source>
</evidence>
<evidence type="ECO:0000256" key="6">
    <source>
        <dbReference type="ARBA" id="ARBA00022723"/>
    </source>
</evidence>
<proteinExistence type="predicted"/>
<dbReference type="GO" id="GO:0003899">
    <property type="term" value="F:DNA-directed RNA polymerase activity"/>
    <property type="evidence" value="ECO:0007669"/>
    <property type="project" value="InterPro"/>
</dbReference>
<dbReference type="eggNOG" id="COG0358">
    <property type="taxonomic scope" value="Bacteria"/>
</dbReference>
<keyword evidence="9" id="KW-0804">Transcription</keyword>
<keyword evidence="11" id="KW-0413">Isomerase</keyword>
<evidence type="ECO:0000256" key="7">
    <source>
        <dbReference type="ARBA" id="ARBA00022771"/>
    </source>
</evidence>
<dbReference type="GO" id="GO:0000428">
    <property type="term" value="C:DNA-directed RNA polymerase complex"/>
    <property type="evidence" value="ECO:0007669"/>
    <property type="project" value="UniProtKB-KW"/>
</dbReference>
<dbReference type="GO" id="GO:0006269">
    <property type="term" value="P:DNA replication, synthesis of primer"/>
    <property type="evidence" value="ECO:0007669"/>
    <property type="project" value="UniProtKB-KW"/>
</dbReference>
<dbReference type="GO" id="GO:0008270">
    <property type="term" value="F:zinc ion binding"/>
    <property type="evidence" value="ECO:0007669"/>
    <property type="project" value="UniProtKB-KW"/>
</dbReference>
<keyword evidence="2" id="KW-0639">Primosome</keyword>
<dbReference type="SMART" id="SM00400">
    <property type="entry name" value="ZnF_CHCC"/>
    <property type="match status" value="1"/>
</dbReference>
<dbReference type="Gene3D" id="3.40.1360.10">
    <property type="match status" value="1"/>
</dbReference>
<evidence type="ECO:0000256" key="3">
    <source>
        <dbReference type="ARBA" id="ARBA00022679"/>
    </source>
</evidence>
<accession>A0A162IYF6</accession>
<dbReference type="AlphaFoldDB" id="A0A162IYF6"/>
<evidence type="ECO:0000256" key="4">
    <source>
        <dbReference type="ARBA" id="ARBA00022695"/>
    </source>
</evidence>
<dbReference type="GO" id="GO:0003677">
    <property type="term" value="F:DNA binding"/>
    <property type="evidence" value="ECO:0007669"/>
    <property type="project" value="InterPro"/>
</dbReference>
<keyword evidence="5" id="KW-0235">DNA replication</keyword>
<evidence type="ECO:0000256" key="2">
    <source>
        <dbReference type="ARBA" id="ARBA00022515"/>
    </source>
</evidence>
<keyword evidence="6" id="KW-0479">Metal-binding</keyword>
<evidence type="ECO:0000259" key="10">
    <source>
        <dbReference type="PROSITE" id="PS50880"/>
    </source>
</evidence>
<comment type="caution">
    <text evidence="11">The sequence shown here is derived from an EMBL/GenBank/DDBJ whole genome shotgun (WGS) entry which is preliminary data.</text>
</comment>
<dbReference type="Gene3D" id="3.90.580.10">
    <property type="entry name" value="Zinc finger, CHC2-type domain"/>
    <property type="match status" value="1"/>
</dbReference>
<dbReference type="InterPro" id="IPR036977">
    <property type="entry name" value="DNA_primase_Znf_CHC2"/>
</dbReference>
<keyword evidence="4" id="KW-0548">Nucleotidyltransferase</keyword>
<keyword evidence="3" id="KW-0808">Transferase</keyword>
<dbReference type="SMART" id="SM00493">
    <property type="entry name" value="TOPRIM"/>
    <property type="match status" value="1"/>
</dbReference>
<dbReference type="InterPro" id="IPR006171">
    <property type="entry name" value="TOPRIM_dom"/>
</dbReference>
<dbReference type="GO" id="GO:0005737">
    <property type="term" value="C:cytoplasm"/>
    <property type="evidence" value="ECO:0007669"/>
    <property type="project" value="TreeGrafter"/>
</dbReference>
<organism evidence="11 12">
    <name type="scientific">Fusobacterium necrophorum subsp. funduliforme</name>
    <dbReference type="NCBI Taxonomy" id="143387"/>
    <lineage>
        <taxon>Bacteria</taxon>
        <taxon>Fusobacteriati</taxon>
        <taxon>Fusobacteriota</taxon>
        <taxon>Fusobacteriia</taxon>
        <taxon>Fusobacteriales</taxon>
        <taxon>Fusobacteriaceae</taxon>
        <taxon>Fusobacterium</taxon>
    </lineage>
</organism>
<dbReference type="InterPro" id="IPR002694">
    <property type="entry name" value="Znf_CHC2"/>
</dbReference>
<dbReference type="PROSITE" id="PS50880">
    <property type="entry name" value="TOPRIM"/>
    <property type="match status" value="1"/>
</dbReference>
<name>A0A162IYF6_9FUSO</name>
<evidence type="ECO:0000313" key="12">
    <source>
        <dbReference type="Proteomes" id="UP000075816"/>
    </source>
</evidence>
<reference evidence="11 12" key="1">
    <citation type="submission" date="2016-03" db="EMBL/GenBank/DDBJ databases">
        <title>Comparative genomics of human isolates of Fusobacterium necrophorum.</title>
        <authorList>
            <person name="Jensen A."/>
            <person name="Bank S."/>
            <person name="Andersen P.S."/>
            <person name="Kristensen L.H."/>
            <person name="Prag J."/>
        </authorList>
    </citation>
    <scope>NUCLEOTIDE SEQUENCE [LARGE SCALE GENOMIC DNA]</scope>
    <source>
        <strain evidence="11 12">LS_1264</strain>
    </source>
</reference>
<dbReference type="PANTHER" id="PTHR30313:SF2">
    <property type="entry name" value="DNA PRIMASE"/>
    <property type="match status" value="1"/>
</dbReference>
<sequence>MAETKNSPWTKYHDFFQEYLERKGINTKTAFRCVSPKHEDKHPSMLYSDKYKKCTCLACGEKYDIFKFVGMEYGLSTFKEQLYKIQEFMKHPELIEDANKTVYSDKNIEIALSKEKKINAPEKKYPKLAYYFKDCKNRIDETDYLIRRGISKEITNKYNIGYDPGFKNGTWKAIIIPTSFYSFTARNTDENAEDRLRKVGHIETFNYWELKEDKKSPFFIVEGEIDALSFCEIGQKSISLGSISNIYGLLKKLKEDRPENPFYLCLDRDEAGQKTETILYEKMKELRLKVERTNILENYKDANEFLIKDRTKFQNRIQELIQSLENPFSKKIEEKGYSLGR</sequence>
<dbReference type="GO" id="GO:1990077">
    <property type="term" value="C:primosome complex"/>
    <property type="evidence" value="ECO:0007669"/>
    <property type="project" value="UniProtKB-KW"/>
</dbReference>
<evidence type="ECO:0000256" key="9">
    <source>
        <dbReference type="ARBA" id="ARBA00023163"/>
    </source>
</evidence>
<evidence type="ECO:0000256" key="8">
    <source>
        <dbReference type="ARBA" id="ARBA00022833"/>
    </source>
</evidence>
<dbReference type="Pfam" id="PF13155">
    <property type="entry name" value="Toprim_2"/>
    <property type="match status" value="1"/>
</dbReference>
<keyword evidence="1" id="KW-0240">DNA-directed RNA polymerase</keyword>
<dbReference type="PANTHER" id="PTHR30313">
    <property type="entry name" value="DNA PRIMASE"/>
    <property type="match status" value="1"/>
</dbReference>
<gene>
    <name evidence="11" type="ORF">A2J07_05185</name>
</gene>
<keyword evidence="7" id="KW-0863">Zinc-finger</keyword>
<dbReference type="InterPro" id="IPR034154">
    <property type="entry name" value="TOPRIM_DnaG/twinkle"/>
</dbReference>
<dbReference type="InterPro" id="IPR050219">
    <property type="entry name" value="DnaG_primase"/>
</dbReference>
<dbReference type="SUPFAM" id="SSF57783">
    <property type="entry name" value="Zinc beta-ribbon"/>
    <property type="match status" value="1"/>
</dbReference>
<dbReference type="GO" id="GO:0016853">
    <property type="term" value="F:isomerase activity"/>
    <property type="evidence" value="ECO:0007669"/>
    <property type="project" value="UniProtKB-KW"/>
</dbReference>
<evidence type="ECO:0000256" key="1">
    <source>
        <dbReference type="ARBA" id="ARBA00022478"/>
    </source>
</evidence>
<dbReference type="Proteomes" id="UP000075816">
    <property type="component" value="Unassembled WGS sequence"/>
</dbReference>
<dbReference type="EMBL" id="LVEA01000031">
    <property type="protein sequence ID" value="KYL04700.1"/>
    <property type="molecule type" value="Genomic_DNA"/>
</dbReference>
<evidence type="ECO:0000313" key="11">
    <source>
        <dbReference type="EMBL" id="KYL04700.1"/>
    </source>
</evidence>